<evidence type="ECO:0000313" key="3">
    <source>
        <dbReference type="EMBL" id="CEK88519.1"/>
    </source>
</evidence>
<keyword evidence="1" id="KW-0472">Membrane</keyword>
<feature type="domain" description="Smr" evidence="2">
    <location>
        <begin position="227"/>
        <end position="312"/>
    </location>
</feature>
<evidence type="ECO:0000259" key="2">
    <source>
        <dbReference type="PROSITE" id="PS50828"/>
    </source>
</evidence>
<keyword evidence="1" id="KW-1133">Transmembrane helix</keyword>
<dbReference type="InterPro" id="IPR052772">
    <property type="entry name" value="Endo/PolyKinase_Domain-Protein"/>
</dbReference>
<dbReference type="EMBL" id="HACG01041660">
    <property type="protein sequence ID" value="CEK88525.1"/>
    <property type="molecule type" value="Transcribed_RNA"/>
</dbReference>
<dbReference type="InterPro" id="IPR036063">
    <property type="entry name" value="Smr_dom_sf"/>
</dbReference>
<dbReference type="PANTHER" id="PTHR46535:SF1">
    <property type="entry name" value="NEDD4-BINDING PROTEIN 2"/>
    <property type="match status" value="1"/>
</dbReference>
<feature type="transmembrane region" description="Helical" evidence="1">
    <location>
        <begin position="173"/>
        <end position="193"/>
    </location>
</feature>
<evidence type="ECO:0000256" key="1">
    <source>
        <dbReference type="SAM" id="Phobius"/>
    </source>
</evidence>
<dbReference type="SMART" id="SM00463">
    <property type="entry name" value="SMR"/>
    <property type="match status" value="1"/>
</dbReference>
<feature type="transmembrane region" description="Helical" evidence="1">
    <location>
        <begin position="58"/>
        <end position="91"/>
    </location>
</feature>
<dbReference type="EMBL" id="HACG01041654">
    <property type="protein sequence ID" value="CEK88519.1"/>
    <property type="molecule type" value="Transcribed_RNA"/>
</dbReference>
<dbReference type="PROSITE" id="PS50828">
    <property type="entry name" value="SMR"/>
    <property type="match status" value="1"/>
</dbReference>
<sequence length="316" mass="34865">MKIDIIRPFAPGVKKFIICLTCLFAIAVALIVNVVVAFALVVAMSACLIKLYQINPEPIILLLMHFIISGSMLHDPITTFALITVVVSTVATFRDYEIPKERVAVFVTSIATTSFFGLVAWLTVWTITAAVFSVAIGITIILFKFRPIQPPTLSLVALGTLALTLLADKVAGSVVVIIFIAVVTALFVVNRLIKNLDQQEPDPPLSLQTKLSHPNGYLALSNITESLDLHGHTVTGAMKALHEFLREHEDEYRKNRAQYIRHVTIITGEGNYSDPHDSTNLVKPTVVNFLKINKYKYEVSSDSPGLIKVDLESHIF</sequence>
<evidence type="ECO:0000313" key="4">
    <source>
        <dbReference type="EMBL" id="CEK88525.1"/>
    </source>
</evidence>
<dbReference type="Gene3D" id="3.30.1370.110">
    <property type="match status" value="1"/>
</dbReference>
<keyword evidence="1" id="KW-0812">Transmembrane</keyword>
<dbReference type="GO" id="GO:0005634">
    <property type="term" value="C:nucleus"/>
    <property type="evidence" value="ECO:0007669"/>
    <property type="project" value="TreeGrafter"/>
</dbReference>
<gene>
    <name evidence="3" type="primary">ORF165724</name>
    <name evidence="4" type="synonym">ORF165748</name>
</gene>
<protein>
    <recommendedName>
        <fullName evidence="2">Smr domain-containing protein</fullName>
    </recommendedName>
</protein>
<dbReference type="SUPFAM" id="SSF160443">
    <property type="entry name" value="SMR domain-like"/>
    <property type="match status" value="1"/>
</dbReference>
<dbReference type="InterPro" id="IPR002625">
    <property type="entry name" value="Smr_dom"/>
</dbReference>
<organism evidence="3">
    <name type="scientific">Arion vulgaris</name>
    <dbReference type="NCBI Taxonomy" id="1028688"/>
    <lineage>
        <taxon>Eukaryota</taxon>
        <taxon>Metazoa</taxon>
        <taxon>Spiralia</taxon>
        <taxon>Lophotrochozoa</taxon>
        <taxon>Mollusca</taxon>
        <taxon>Gastropoda</taxon>
        <taxon>Heterobranchia</taxon>
        <taxon>Euthyneura</taxon>
        <taxon>Panpulmonata</taxon>
        <taxon>Eupulmonata</taxon>
        <taxon>Stylommatophora</taxon>
        <taxon>Helicina</taxon>
        <taxon>Arionoidea</taxon>
        <taxon>Arionidae</taxon>
        <taxon>Arion</taxon>
    </lineage>
</organism>
<dbReference type="AlphaFoldDB" id="A0A0B7B597"/>
<name>A0A0B7B597_9EUPU</name>
<reference evidence="3" key="1">
    <citation type="submission" date="2014-12" db="EMBL/GenBank/DDBJ databases">
        <title>Insight into the proteome of Arion vulgaris.</title>
        <authorList>
            <person name="Aradska J."/>
            <person name="Bulat T."/>
            <person name="Smidak R."/>
            <person name="Sarate P."/>
            <person name="Gangsoo J."/>
            <person name="Sialana F."/>
            <person name="Bilban M."/>
            <person name="Lubec G."/>
        </authorList>
    </citation>
    <scope>NUCLEOTIDE SEQUENCE</scope>
    <source>
        <tissue evidence="3">Skin</tissue>
    </source>
</reference>
<dbReference type="GO" id="GO:0004519">
    <property type="term" value="F:endonuclease activity"/>
    <property type="evidence" value="ECO:0007669"/>
    <property type="project" value="TreeGrafter"/>
</dbReference>
<feature type="transmembrane region" description="Helical" evidence="1">
    <location>
        <begin position="127"/>
        <end position="145"/>
    </location>
</feature>
<accession>A0A0B7B597</accession>
<proteinExistence type="predicted"/>
<feature type="transmembrane region" description="Helical" evidence="1">
    <location>
        <begin position="16"/>
        <end position="46"/>
    </location>
</feature>
<dbReference type="PANTHER" id="PTHR46535">
    <property type="entry name" value="NEDD4-BINDING PROTEIN 2"/>
    <property type="match status" value="1"/>
</dbReference>
<dbReference type="Pfam" id="PF01713">
    <property type="entry name" value="Smr"/>
    <property type="match status" value="1"/>
</dbReference>